<name>A0A0K1QAL2_9BACT</name>
<accession>A0A0K1QAL2</accession>
<sequence>MGTAFRGERRPLATPLPRAKTPVARRDIVRTTMRNYYIFSLFTTRDCTPFDGPLRPRR</sequence>
<organism evidence="2 3">
    <name type="scientific">Labilithrix luteola</name>
    <dbReference type="NCBI Taxonomy" id="1391654"/>
    <lineage>
        <taxon>Bacteria</taxon>
        <taxon>Pseudomonadati</taxon>
        <taxon>Myxococcota</taxon>
        <taxon>Polyangia</taxon>
        <taxon>Polyangiales</taxon>
        <taxon>Labilitrichaceae</taxon>
        <taxon>Labilithrix</taxon>
    </lineage>
</organism>
<keyword evidence="3" id="KW-1185">Reference proteome</keyword>
<dbReference type="KEGG" id="llu:AKJ09_09437"/>
<dbReference type="AlphaFoldDB" id="A0A0K1QAL2"/>
<evidence type="ECO:0000313" key="2">
    <source>
        <dbReference type="EMBL" id="AKV02774.1"/>
    </source>
</evidence>
<proteinExistence type="predicted"/>
<evidence type="ECO:0000256" key="1">
    <source>
        <dbReference type="SAM" id="MobiDB-lite"/>
    </source>
</evidence>
<reference evidence="2 3" key="1">
    <citation type="submission" date="2015-08" db="EMBL/GenBank/DDBJ databases">
        <authorList>
            <person name="Babu N.S."/>
            <person name="Beckwith C.J."/>
            <person name="Beseler K.G."/>
            <person name="Brison A."/>
            <person name="Carone J.V."/>
            <person name="Caskin T.P."/>
            <person name="Diamond M."/>
            <person name="Durham M.E."/>
            <person name="Foxe J.M."/>
            <person name="Go M."/>
            <person name="Henderson B.A."/>
            <person name="Jones I.B."/>
            <person name="McGettigan J.A."/>
            <person name="Micheletti S.J."/>
            <person name="Nasrallah M.E."/>
            <person name="Ortiz D."/>
            <person name="Piller C.R."/>
            <person name="Privatt S.R."/>
            <person name="Schneider S.L."/>
            <person name="Sharp S."/>
            <person name="Smith T.C."/>
            <person name="Stanton J.D."/>
            <person name="Ullery H.E."/>
            <person name="Wilson R.J."/>
            <person name="Serrano M.G."/>
            <person name="Buck G."/>
            <person name="Lee V."/>
            <person name="Wang Y."/>
            <person name="Carvalho R."/>
            <person name="Voegtly L."/>
            <person name="Shi R."/>
            <person name="Duckworth R."/>
            <person name="Johnson A."/>
            <person name="Loviza R."/>
            <person name="Walstead R."/>
            <person name="Shah Z."/>
            <person name="Kiflezghi M."/>
            <person name="Wade K."/>
            <person name="Ball S.L."/>
            <person name="Bradley K.W."/>
            <person name="Asai D.J."/>
            <person name="Bowman C.A."/>
            <person name="Russell D.A."/>
            <person name="Pope W.H."/>
            <person name="Jacobs-Sera D."/>
            <person name="Hendrix R.W."/>
            <person name="Hatfull G.F."/>
        </authorList>
    </citation>
    <scope>NUCLEOTIDE SEQUENCE [LARGE SCALE GENOMIC DNA]</scope>
    <source>
        <strain evidence="2 3">DSM 27648</strain>
    </source>
</reference>
<evidence type="ECO:0000313" key="3">
    <source>
        <dbReference type="Proteomes" id="UP000064967"/>
    </source>
</evidence>
<dbReference type="Proteomes" id="UP000064967">
    <property type="component" value="Chromosome"/>
</dbReference>
<feature type="compositionally biased region" description="Basic and acidic residues" evidence="1">
    <location>
        <begin position="1"/>
        <end position="11"/>
    </location>
</feature>
<gene>
    <name evidence="2" type="ORF">AKJ09_09437</name>
</gene>
<dbReference type="STRING" id="1391654.AKJ09_09437"/>
<protein>
    <submittedName>
        <fullName evidence="2">Uncharacterized protein</fullName>
    </submittedName>
</protein>
<dbReference type="EMBL" id="CP012333">
    <property type="protein sequence ID" value="AKV02774.1"/>
    <property type="molecule type" value="Genomic_DNA"/>
</dbReference>
<feature type="region of interest" description="Disordered" evidence="1">
    <location>
        <begin position="1"/>
        <end position="21"/>
    </location>
</feature>